<dbReference type="GO" id="GO:0003676">
    <property type="term" value="F:nucleic acid binding"/>
    <property type="evidence" value="ECO:0007669"/>
    <property type="project" value="InterPro"/>
</dbReference>
<dbReference type="PROSITE" id="PS50967">
    <property type="entry name" value="HRDC"/>
    <property type="match status" value="1"/>
</dbReference>
<name>A0A3N0WXJ9_9FLAO</name>
<protein>
    <submittedName>
        <fullName evidence="2">Aldolase</fullName>
    </submittedName>
</protein>
<gene>
    <name evidence="2" type="ORF">EGI11_03390</name>
</gene>
<dbReference type="InterPro" id="IPR010997">
    <property type="entry name" value="HRDC-like_sf"/>
</dbReference>
<accession>A0A3N0WXJ9</accession>
<dbReference type="EMBL" id="RJUG01000002">
    <property type="protein sequence ID" value="ROI09814.1"/>
    <property type="molecule type" value="Genomic_DNA"/>
</dbReference>
<evidence type="ECO:0000259" key="1">
    <source>
        <dbReference type="PROSITE" id="PS50967"/>
    </source>
</evidence>
<feature type="domain" description="HRDC" evidence="1">
    <location>
        <begin position="76"/>
        <end position="149"/>
    </location>
</feature>
<dbReference type="AlphaFoldDB" id="A0A3N0WXJ9"/>
<dbReference type="GO" id="GO:0000166">
    <property type="term" value="F:nucleotide binding"/>
    <property type="evidence" value="ECO:0007669"/>
    <property type="project" value="InterPro"/>
</dbReference>
<sequence length="149" mass="17757">MKVKIFKIRLSEEFIYSDQKLLDRFLEENNILKYETAFVKDDESYWSVVLYFEELKVLVNENQPEKYSADTDSVLSEDEIKILDSLKIWRSEKAKDQKLPVYFIATNKELFSIAKYKPAKKEELRDIKGFGKHKIENYGEEIIEILEMV</sequence>
<dbReference type="InterPro" id="IPR002121">
    <property type="entry name" value="HRDC_dom"/>
</dbReference>
<dbReference type="Proteomes" id="UP000270224">
    <property type="component" value="Unassembled WGS sequence"/>
</dbReference>
<reference evidence="3" key="1">
    <citation type="submission" date="2018-11" db="EMBL/GenBank/DDBJ databases">
        <title>Proposal to divide the Flavobacteriaceae and reorganize its genera based on Amino Acid Identity values calculated from whole genome sequences.</title>
        <authorList>
            <person name="Nicholson A.C."/>
            <person name="Gulvik C.A."/>
            <person name="Whitney A.M."/>
            <person name="Humrighouse B.W."/>
            <person name="Bell M."/>
            <person name="Holmens B."/>
            <person name="Steigerwalt A."/>
            <person name="Villarma A."/>
            <person name="Sheth M."/>
            <person name="Batra D."/>
            <person name="Pryor J."/>
            <person name="Bernardet J.-F."/>
            <person name="Hugo C."/>
            <person name="Kampfer P."/>
            <person name="Newman J."/>
            <person name="Mcquiston J.R."/>
        </authorList>
    </citation>
    <scope>NUCLEOTIDE SEQUENCE [LARGE SCALE GENOMIC DNA]</scope>
    <source>
        <strain evidence="3">H3056</strain>
    </source>
</reference>
<dbReference type="Pfam" id="PF00570">
    <property type="entry name" value="HRDC"/>
    <property type="match status" value="1"/>
</dbReference>
<evidence type="ECO:0000313" key="2">
    <source>
        <dbReference type="EMBL" id="ROI09814.1"/>
    </source>
</evidence>
<dbReference type="OrthoDB" id="1269055at2"/>
<organism evidence="2 3">
    <name type="scientific">Kaistella daneshvariae</name>
    <dbReference type="NCBI Taxonomy" id="2487074"/>
    <lineage>
        <taxon>Bacteria</taxon>
        <taxon>Pseudomonadati</taxon>
        <taxon>Bacteroidota</taxon>
        <taxon>Flavobacteriia</taxon>
        <taxon>Flavobacteriales</taxon>
        <taxon>Weeksellaceae</taxon>
        <taxon>Chryseobacterium group</taxon>
        <taxon>Kaistella</taxon>
    </lineage>
</organism>
<dbReference type="SUPFAM" id="SSF47819">
    <property type="entry name" value="HRDC-like"/>
    <property type="match status" value="1"/>
</dbReference>
<comment type="caution">
    <text evidence="2">The sequence shown here is derived from an EMBL/GenBank/DDBJ whole genome shotgun (WGS) entry which is preliminary data.</text>
</comment>
<proteinExistence type="predicted"/>
<dbReference type="Gene3D" id="1.10.150.80">
    <property type="entry name" value="HRDC domain"/>
    <property type="match status" value="1"/>
</dbReference>
<evidence type="ECO:0000313" key="3">
    <source>
        <dbReference type="Proteomes" id="UP000270224"/>
    </source>
</evidence>
<dbReference type="InterPro" id="IPR044876">
    <property type="entry name" value="HRDC_dom_sf"/>
</dbReference>